<dbReference type="InterPro" id="IPR028098">
    <property type="entry name" value="Glyco_trans_4-like_N"/>
</dbReference>
<feature type="domain" description="Glycosyltransferase subfamily 4-like N-terminal" evidence="1">
    <location>
        <begin position="100"/>
        <end position="209"/>
    </location>
</feature>
<protein>
    <submittedName>
        <fullName evidence="2">Colanic acid biosynthesis glycosyltransferase WcaL</fullName>
    </submittedName>
</protein>
<evidence type="ECO:0000313" key="3">
    <source>
        <dbReference type="Proteomes" id="UP000197468"/>
    </source>
</evidence>
<dbReference type="Gene3D" id="3.40.50.2000">
    <property type="entry name" value="Glycogen Phosphorylase B"/>
    <property type="match status" value="2"/>
</dbReference>
<dbReference type="Pfam" id="PF13439">
    <property type="entry name" value="Glyco_transf_4"/>
    <property type="match status" value="1"/>
</dbReference>
<comment type="caution">
    <text evidence="2">The sequence shown here is derived from an EMBL/GenBank/DDBJ whole genome shotgun (WGS) entry which is preliminary data.</text>
</comment>
<keyword evidence="2" id="KW-0808">Transferase</keyword>
<dbReference type="Pfam" id="PF13692">
    <property type="entry name" value="Glyco_trans_1_4"/>
    <property type="match status" value="1"/>
</dbReference>
<accession>A0A246JL62</accession>
<evidence type="ECO:0000313" key="2">
    <source>
        <dbReference type="EMBL" id="OWQ93352.1"/>
    </source>
</evidence>
<dbReference type="GO" id="GO:0016757">
    <property type="term" value="F:glycosyltransferase activity"/>
    <property type="evidence" value="ECO:0007669"/>
    <property type="project" value="TreeGrafter"/>
</dbReference>
<name>A0A246JL62_9BURK</name>
<dbReference type="PANTHER" id="PTHR12526">
    <property type="entry name" value="GLYCOSYLTRANSFERASE"/>
    <property type="match status" value="1"/>
</dbReference>
<proteinExistence type="predicted"/>
<dbReference type="EMBL" id="NIOF01000001">
    <property type="protein sequence ID" value="OWQ93352.1"/>
    <property type="molecule type" value="Genomic_DNA"/>
</dbReference>
<dbReference type="PANTHER" id="PTHR12526:SF636">
    <property type="entry name" value="BLL3647 PROTEIN"/>
    <property type="match status" value="1"/>
</dbReference>
<gene>
    <name evidence="2" type="ORF">CDN99_02405</name>
</gene>
<dbReference type="OrthoDB" id="7560678at2"/>
<keyword evidence="3" id="KW-1185">Reference proteome</keyword>
<dbReference type="RefSeq" id="WP_088382498.1">
    <property type="nucleotide sequence ID" value="NZ_NIOF01000001.1"/>
</dbReference>
<organism evidence="2 3">
    <name type="scientific">Roseateles aquatilis</name>
    <dbReference type="NCBI Taxonomy" id="431061"/>
    <lineage>
        <taxon>Bacteria</taxon>
        <taxon>Pseudomonadati</taxon>
        <taxon>Pseudomonadota</taxon>
        <taxon>Betaproteobacteria</taxon>
        <taxon>Burkholderiales</taxon>
        <taxon>Sphaerotilaceae</taxon>
        <taxon>Roseateles</taxon>
    </lineage>
</organism>
<reference evidence="2 3" key="1">
    <citation type="journal article" date="2008" name="Int. J. Syst. Evol. Microbiol.">
        <title>Description of Roseateles aquatilis sp. nov. and Roseateles terrae sp. nov., in the class Betaproteobacteria, and emended description of the genus Roseateles.</title>
        <authorList>
            <person name="Gomila M."/>
            <person name="Bowien B."/>
            <person name="Falsen E."/>
            <person name="Moore E.R."/>
            <person name="Lalucat J."/>
        </authorList>
    </citation>
    <scope>NUCLEOTIDE SEQUENCE [LARGE SCALE GENOMIC DNA]</scope>
    <source>
        <strain evidence="2 3">CCUG 48205</strain>
    </source>
</reference>
<dbReference type="SUPFAM" id="SSF53756">
    <property type="entry name" value="UDP-Glycosyltransferase/glycogen phosphorylase"/>
    <property type="match status" value="1"/>
</dbReference>
<dbReference type="Proteomes" id="UP000197468">
    <property type="component" value="Unassembled WGS sequence"/>
</dbReference>
<sequence>MKVAYLLNHYPKVSHTFIRREILALEQQGVDVMRVAVRGWDDAAPDPTDQAEKAHTHYLLRGGVGPLIKALLTQALTSPARFFSALMLTFRLGRRADRPLPVHFIYLAEACLALAMLREQGVDHVHAHFGTNATEVALLIEALGGPGYSFTCHGSEEFDRPEMLHLGEKIRRARFVVAISSFCRSQVYRWVDHDHWPKIKIVPCGVEPAFHATAAAPASGRRLLAVGRLCEQKGHLLMLEAAALVAALGLEFELVLAGDGELRGPVEARIAQLRLGHRVRITGWISSDQVREEMLASRALVVSSFAEGLPVVVMESMALSRPVISTAIAAIPELVRPDNGWLVPAGDPQPLAQAMIDCLRCDDAELRRKGEAARARVLARHDIDDAAETLAALFREHAGAVGRAQPRLVTSTGRVNPSPRP</sequence>
<dbReference type="AlphaFoldDB" id="A0A246JL62"/>
<evidence type="ECO:0000259" key="1">
    <source>
        <dbReference type="Pfam" id="PF13439"/>
    </source>
</evidence>